<feature type="transmembrane region" description="Helical" evidence="6">
    <location>
        <begin position="379"/>
        <end position="397"/>
    </location>
</feature>
<keyword evidence="2 6" id="KW-0812">Transmembrane</keyword>
<evidence type="ECO:0000256" key="3">
    <source>
        <dbReference type="ARBA" id="ARBA00022989"/>
    </source>
</evidence>
<keyword evidence="3 6" id="KW-1133">Transmembrane helix</keyword>
<feature type="transmembrane region" description="Helical" evidence="6">
    <location>
        <begin position="89"/>
        <end position="110"/>
    </location>
</feature>
<evidence type="ECO:0000313" key="7">
    <source>
        <dbReference type="EMBL" id="CAJ1384814.1"/>
    </source>
</evidence>
<feature type="region of interest" description="Disordered" evidence="5">
    <location>
        <begin position="41"/>
        <end position="63"/>
    </location>
</feature>
<accession>A0AA36IEK4</accession>
<feature type="transmembrane region" description="Helical" evidence="6">
    <location>
        <begin position="504"/>
        <end position="525"/>
    </location>
</feature>
<evidence type="ECO:0000256" key="4">
    <source>
        <dbReference type="ARBA" id="ARBA00023136"/>
    </source>
</evidence>
<dbReference type="InterPro" id="IPR032808">
    <property type="entry name" value="DoxX"/>
</dbReference>
<dbReference type="GO" id="GO:0016020">
    <property type="term" value="C:membrane"/>
    <property type="evidence" value="ECO:0007669"/>
    <property type="project" value="UniProtKB-SubCell"/>
</dbReference>
<feature type="transmembrane region" description="Helical" evidence="6">
    <location>
        <begin position="350"/>
        <end position="373"/>
    </location>
</feature>
<gene>
    <name evidence="7" type="ORF">EVOR1521_LOCUS11589</name>
</gene>
<evidence type="ECO:0000256" key="5">
    <source>
        <dbReference type="SAM" id="MobiDB-lite"/>
    </source>
</evidence>
<dbReference type="Proteomes" id="UP001178507">
    <property type="component" value="Unassembled WGS sequence"/>
</dbReference>
<protein>
    <submittedName>
        <fullName evidence="7">Uncharacterized protein</fullName>
    </submittedName>
</protein>
<feature type="transmembrane region" description="Helical" evidence="6">
    <location>
        <begin position="466"/>
        <end position="484"/>
    </location>
</feature>
<feature type="transmembrane region" description="Helical" evidence="6">
    <location>
        <begin position="312"/>
        <end position="330"/>
    </location>
</feature>
<sequence>MLRVTRLSARCWIRGRERQLPGFTLYARHRHPLLLPWRACADKPKPEEPKEPKEPNTKSESLHPHLTNLYQGSLLQMDRLGQIYRNVQLSYRVLAVGGGAVVLGIGYVVFNWTMLRSHAAQESAEVVSQTMRDEQVQFTAREFSKELLNQLLHDDEIASTVASWTLRLLASIQEEIGALFVHILQQEQVVDEVNRLADKLVAYLCSSQIIQVPLCRVISFSLAQAFAMLGVNPSPLLGAEDAEEAHAPYVKIIEGLAAATLFVCSGKLVSLAAPELGLGPGVGPLLLATDTSKELVERHCGYHRVLAPYAPVFTYVGIFLFVLVFILSAVKKLKDLGKVVGMMEGFGLPFPKFMTFGCMFCIIAGSVCYLTGVPVLMEWGAEFLFIFMVIATYYGHYKPFKEKRDEFNLQMVLKNLAIIGVTLMTIGFEVPEIGKDGTPLGLNGALGPLGEFFGEIYRCFRPYSFIFKYSGIVLFVAVFLLAGLNHLKNFQELVDINRKLGVPLPAVSAAIAVILLILGSCLFLTGKAVFMELGAEALLVFLVVATFFAHLPLMRTGDFQQWLHTLKNVSLAGACLMTIGAVLPQICP</sequence>
<evidence type="ECO:0000256" key="2">
    <source>
        <dbReference type="ARBA" id="ARBA00022692"/>
    </source>
</evidence>
<keyword evidence="4 6" id="KW-0472">Membrane</keyword>
<name>A0AA36IEK4_9DINO</name>
<dbReference type="EMBL" id="CAUJNA010001156">
    <property type="protein sequence ID" value="CAJ1384814.1"/>
    <property type="molecule type" value="Genomic_DNA"/>
</dbReference>
<proteinExistence type="predicted"/>
<dbReference type="Pfam" id="PF07681">
    <property type="entry name" value="DoxX"/>
    <property type="match status" value="2"/>
</dbReference>
<dbReference type="AlphaFoldDB" id="A0AA36IEK4"/>
<keyword evidence="8" id="KW-1185">Reference proteome</keyword>
<organism evidence="7 8">
    <name type="scientific">Effrenium voratum</name>
    <dbReference type="NCBI Taxonomy" id="2562239"/>
    <lineage>
        <taxon>Eukaryota</taxon>
        <taxon>Sar</taxon>
        <taxon>Alveolata</taxon>
        <taxon>Dinophyceae</taxon>
        <taxon>Suessiales</taxon>
        <taxon>Symbiodiniaceae</taxon>
        <taxon>Effrenium</taxon>
    </lineage>
</organism>
<feature type="transmembrane region" description="Helical" evidence="6">
    <location>
        <begin position="566"/>
        <end position="586"/>
    </location>
</feature>
<dbReference type="PANTHER" id="PTHR37935">
    <property type="entry name" value="CHROMOSOME UNDETERMINED SCAFFOLD_14, WHOLE GENOME SHOTGUN SEQUENCE"/>
    <property type="match status" value="1"/>
</dbReference>
<dbReference type="PANTHER" id="PTHR37935:SF1">
    <property type="entry name" value="CHROMOSOME UNDETERMINED SCAFFOLD_14, WHOLE GENOME SHOTGUN SEQUENCE"/>
    <property type="match status" value="1"/>
</dbReference>
<comment type="caution">
    <text evidence="7">The sequence shown here is derived from an EMBL/GenBank/DDBJ whole genome shotgun (WGS) entry which is preliminary data.</text>
</comment>
<reference evidence="7" key="1">
    <citation type="submission" date="2023-08" db="EMBL/GenBank/DDBJ databases">
        <authorList>
            <person name="Chen Y."/>
            <person name="Shah S."/>
            <person name="Dougan E. K."/>
            <person name="Thang M."/>
            <person name="Chan C."/>
        </authorList>
    </citation>
    <scope>NUCLEOTIDE SEQUENCE</scope>
</reference>
<evidence type="ECO:0000256" key="1">
    <source>
        <dbReference type="ARBA" id="ARBA00004141"/>
    </source>
</evidence>
<evidence type="ECO:0000313" key="8">
    <source>
        <dbReference type="Proteomes" id="UP001178507"/>
    </source>
</evidence>
<comment type="subcellular location">
    <subcellularLocation>
        <location evidence="1">Membrane</location>
        <topology evidence="1">Multi-pass membrane protein</topology>
    </subcellularLocation>
</comment>
<evidence type="ECO:0000256" key="6">
    <source>
        <dbReference type="SAM" id="Phobius"/>
    </source>
</evidence>
<feature type="transmembrane region" description="Helical" evidence="6">
    <location>
        <begin position="537"/>
        <end position="554"/>
    </location>
</feature>